<evidence type="ECO:0000313" key="2">
    <source>
        <dbReference type="EMBL" id="OAY29727.1"/>
    </source>
</evidence>
<feature type="transmembrane region" description="Helical" evidence="1">
    <location>
        <begin position="39"/>
        <end position="58"/>
    </location>
</feature>
<dbReference type="EMBL" id="CM004401">
    <property type="protein sequence ID" value="OAY29727.1"/>
    <property type="molecule type" value="Genomic_DNA"/>
</dbReference>
<keyword evidence="1" id="KW-0472">Membrane</keyword>
<proteinExistence type="predicted"/>
<protein>
    <submittedName>
        <fullName evidence="2">Uncharacterized protein</fullName>
    </submittedName>
</protein>
<organism evidence="2">
    <name type="scientific">Manihot esculenta</name>
    <name type="common">Cassava</name>
    <name type="synonym">Jatropha manihot</name>
    <dbReference type="NCBI Taxonomy" id="3983"/>
    <lineage>
        <taxon>Eukaryota</taxon>
        <taxon>Viridiplantae</taxon>
        <taxon>Streptophyta</taxon>
        <taxon>Embryophyta</taxon>
        <taxon>Tracheophyta</taxon>
        <taxon>Spermatophyta</taxon>
        <taxon>Magnoliopsida</taxon>
        <taxon>eudicotyledons</taxon>
        <taxon>Gunneridae</taxon>
        <taxon>Pentapetalae</taxon>
        <taxon>rosids</taxon>
        <taxon>fabids</taxon>
        <taxon>Malpighiales</taxon>
        <taxon>Euphorbiaceae</taxon>
        <taxon>Crotonoideae</taxon>
        <taxon>Manihoteae</taxon>
        <taxon>Manihot</taxon>
    </lineage>
</organism>
<evidence type="ECO:0000256" key="1">
    <source>
        <dbReference type="SAM" id="Phobius"/>
    </source>
</evidence>
<keyword evidence="1" id="KW-1133">Transmembrane helix</keyword>
<reference evidence="2" key="1">
    <citation type="submission" date="2016-02" db="EMBL/GenBank/DDBJ databases">
        <title>WGS assembly of Manihot esculenta.</title>
        <authorList>
            <person name="Bredeson J.V."/>
            <person name="Prochnik S.E."/>
            <person name="Lyons J.B."/>
            <person name="Schmutz J."/>
            <person name="Grimwood J."/>
            <person name="Vrebalov J."/>
            <person name="Bart R.S."/>
            <person name="Amuge T."/>
            <person name="Ferguson M.E."/>
            <person name="Green R."/>
            <person name="Putnam N."/>
            <person name="Stites J."/>
            <person name="Rounsley S."/>
            <person name="Rokhsar D.S."/>
        </authorList>
    </citation>
    <scope>NUCLEOTIDE SEQUENCE [LARGE SCALE GENOMIC DNA]</scope>
    <source>
        <tissue evidence="2">Leaf</tissue>
    </source>
</reference>
<keyword evidence="1" id="KW-0812">Transmembrane</keyword>
<dbReference type="AlphaFoldDB" id="A0A2C9UGX2"/>
<accession>A0A2C9UGX2</accession>
<gene>
    <name evidence="2" type="ORF">MANES_15G167400</name>
</gene>
<feature type="transmembrane region" description="Helical" evidence="1">
    <location>
        <begin position="12"/>
        <end position="33"/>
    </location>
</feature>
<sequence length="61" mass="7304">MIMILIWWIEKAKWIKFTIYPILGLFLFCLSQTQTLNYFTPQICFVVIIISIRLNALMSDF</sequence>
<name>A0A2C9UGX2_MANES</name>